<accession>A0A8H6E470</accession>
<keyword evidence="2" id="KW-1185">Reference proteome</keyword>
<comment type="caution">
    <text evidence="1">The sequence shown here is derived from an EMBL/GenBank/DDBJ whole genome shotgun (WGS) entry which is preliminary data.</text>
</comment>
<organism evidence="1 2">
    <name type="scientific">Petromyces alliaceus</name>
    <name type="common">Aspergillus alliaceus</name>
    <dbReference type="NCBI Taxonomy" id="209559"/>
    <lineage>
        <taxon>Eukaryota</taxon>
        <taxon>Fungi</taxon>
        <taxon>Dikarya</taxon>
        <taxon>Ascomycota</taxon>
        <taxon>Pezizomycotina</taxon>
        <taxon>Eurotiomycetes</taxon>
        <taxon>Eurotiomycetidae</taxon>
        <taxon>Eurotiales</taxon>
        <taxon>Aspergillaceae</taxon>
        <taxon>Aspergillus</taxon>
        <taxon>Aspergillus subgen. Circumdati</taxon>
    </lineage>
</organism>
<name>A0A8H6E470_PETAA</name>
<evidence type="ECO:0000313" key="1">
    <source>
        <dbReference type="EMBL" id="KAF5857763.1"/>
    </source>
</evidence>
<evidence type="ECO:0000313" key="2">
    <source>
        <dbReference type="Proteomes" id="UP000541154"/>
    </source>
</evidence>
<sequence length="158" mass="17402">MAGQESPPGNIPSTDAMVKLSKINLDLHIQLVATEMNRTILDLNSFIYREGPLSIQNYTLAEFMLKTSQKPVTHPLQSYQGTSHNLTPISSVTYPYTATQPLLAPPALTITSIFTQLISLYEVLLEYLTTRIERLSTESLTSISGVIFGGSPQEKPCT</sequence>
<gene>
    <name evidence="1" type="ORF">ETB97_005294</name>
</gene>
<dbReference type="AlphaFoldDB" id="A0A8H6E470"/>
<protein>
    <submittedName>
        <fullName evidence="1">Uncharacterized protein</fullName>
    </submittedName>
</protein>
<proteinExistence type="predicted"/>
<reference evidence="1 2" key="1">
    <citation type="submission" date="2019-04" db="EMBL/GenBank/DDBJ databases">
        <title>Aspergillus burnettii sp. nov., novel species from soil in southeast Queensland.</title>
        <authorList>
            <person name="Gilchrist C.L.M."/>
            <person name="Pitt J.I."/>
            <person name="Lange L."/>
            <person name="Lacey H.J."/>
            <person name="Vuong D."/>
            <person name="Midgley D.J."/>
            <person name="Greenfield P."/>
            <person name="Bradbury M."/>
            <person name="Lacey E."/>
            <person name="Busk P.K."/>
            <person name="Pilgaard B."/>
            <person name="Chooi Y.H."/>
            <person name="Piggott A.M."/>
        </authorList>
    </citation>
    <scope>NUCLEOTIDE SEQUENCE [LARGE SCALE GENOMIC DNA]</scope>
    <source>
        <strain evidence="1 2">FRR 5400</strain>
    </source>
</reference>
<dbReference type="EMBL" id="SPNV01000239">
    <property type="protein sequence ID" value="KAF5857763.1"/>
    <property type="molecule type" value="Genomic_DNA"/>
</dbReference>
<dbReference type="Proteomes" id="UP000541154">
    <property type="component" value="Unassembled WGS sequence"/>
</dbReference>